<comment type="caution">
    <text evidence="1">The sequence shown here is derived from an EMBL/GenBank/DDBJ whole genome shotgun (WGS) entry which is preliminary data.</text>
</comment>
<organism evidence="1 2">
    <name type="scientific">Sphingobacterium siyangense</name>
    <dbReference type="NCBI Taxonomy" id="459529"/>
    <lineage>
        <taxon>Bacteria</taxon>
        <taxon>Pseudomonadati</taxon>
        <taxon>Bacteroidota</taxon>
        <taxon>Sphingobacteriia</taxon>
        <taxon>Sphingobacteriales</taxon>
        <taxon>Sphingobacteriaceae</taxon>
        <taxon>Sphingobacterium</taxon>
    </lineage>
</organism>
<name>A0A420FTX9_9SPHI</name>
<dbReference type="AlphaFoldDB" id="A0A420FTX9"/>
<accession>A0A420FTX9</accession>
<reference evidence="1 2" key="1">
    <citation type="submission" date="2016-07" db="EMBL/GenBank/DDBJ databases">
        <title>Genome analysis of Sphingobacterium siyangense T12B17.</title>
        <authorList>
            <person name="Xu D."/>
            <person name="Su Y."/>
            <person name="Zheng S."/>
        </authorList>
    </citation>
    <scope>NUCLEOTIDE SEQUENCE [LARGE SCALE GENOMIC DNA]</scope>
    <source>
        <strain evidence="1 2">T12B17</strain>
    </source>
</reference>
<dbReference type="RefSeq" id="WP_120334453.1">
    <property type="nucleotide sequence ID" value="NZ_MCAQ01000013.1"/>
</dbReference>
<dbReference type="Proteomes" id="UP000286402">
    <property type="component" value="Unassembled WGS sequence"/>
</dbReference>
<protein>
    <submittedName>
        <fullName evidence="1">Uncharacterized protein</fullName>
    </submittedName>
</protein>
<proteinExistence type="predicted"/>
<gene>
    <name evidence="1" type="ORF">BCY89_27750</name>
</gene>
<evidence type="ECO:0000313" key="2">
    <source>
        <dbReference type="Proteomes" id="UP000286402"/>
    </source>
</evidence>
<keyword evidence="2" id="KW-1185">Reference proteome</keyword>
<evidence type="ECO:0000313" key="1">
    <source>
        <dbReference type="EMBL" id="RKF36391.1"/>
    </source>
</evidence>
<sequence length="201" mass="24036">MKDNRIIYLIACLIFISFNCIGQPRVEKVIRDDKKAYLRIRYDRDTDTIVFNTMDGFENNLTDREKLQLIECLFKFEGDTTRHPGRGLPIYHVANERAIRFSPKSKFYTVEISALYFIDRIAYGVYSDYYSPAPVLYDNEEKIEINNYPEKVKLVFIEYKKWFNECIKSGKIPKYFPFNDGRYVWLYGKKSRFSKDEKLIE</sequence>
<dbReference type="EMBL" id="MCAQ01000013">
    <property type="protein sequence ID" value="RKF36391.1"/>
    <property type="molecule type" value="Genomic_DNA"/>
</dbReference>